<protein>
    <submittedName>
        <fullName evidence="3">Uncharacterized protein</fullName>
    </submittedName>
</protein>
<dbReference type="AlphaFoldDB" id="A0A8J7UL98"/>
<organism evidence="3 4">
    <name type="scientific">Tianweitania sediminis</name>
    <dbReference type="NCBI Taxonomy" id="1502156"/>
    <lineage>
        <taxon>Bacteria</taxon>
        <taxon>Pseudomonadati</taxon>
        <taxon>Pseudomonadota</taxon>
        <taxon>Alphaproteobacteria</taxon>
        <taxon>Hyphomicrobiales</taxon>
        <taxon>Phyllobacteriaceae</taxon>
        <taxon>Tianweitania</taxon>
    </lineage>
</organism>
<comment type="caution">
    <text evidence="3">The sequence shown here is derived from an EMBL/GenBank/DDBJ whole genome shotgun (WGS) entry which is preliminary data.</text>
</comment>
<keyword evidence="2" id="KW-0472">Membrane</keyword>
<name>A0A8J7UL98_9HYPH</name>
<gene>
    <name evidence="3" type="ORF">J5Y06_18865</name>
</gene>
<feature type="compositionally biased region" description="Polar residues" evidence="1">
    <location>
        <begin position="61"/>
        <end position="72"/>
    </location>
</feature>
<feature type="region of interest" description="Disordered" evidence="1">
    <location>
        <begin position="1"/>
        <end position="84"/>
    </location>
</feature>
<proteinExistence type="predicted"/>
<feature type="compositionally biased region" description="Basic and acidic residues" evidence="1">
    <location>
        <begin position="19"/>
        <end position="28"/>
    </location>
</feature>
<keyword evidence="2" id="KW-1133">Transmembrane helix</keyword>
<dbReference type="RefSeq" id="WP_209336749.1">
    <property type="nucleotide sequence ID" value="NZ_JAGIYY010000009.1"/>
</dbReference>
<evidence type="ECO:0000313" key="4">
    <source>
        <dbReference type="Proteomes" id="UP000666240"/>
    </source>
</evidence>
<reference evidence="3" key="1">
    <citation type="submission" date="2021-03" db="EMBL/GenBank/DDBJ databases">
        <title>Genome sequencing and assembly of Tianweitania sediminis.</title>
        <authorList>
            <person name="Chhetri G."/>
        </authorList>
    </citation>
    <scope>NUCLEOTIDE SEQUENCE</scope>
    <source>
        <strain evidence="3">Z8</strain>
    </source>
</reference>
<dbReference type="EMBL" id="JAGIYY010000009">
    <property type="protein sequence ID" value="MBP0440715.1"/>
    <property type="molecule type" value="Genomic_DNA"/>
</dbReference>
<feature type="transmembrane region" description="Helical" evidence="2">
    <location>
        <begin position="93"/>
        <end position="114"/>
    </location>
</feature>
<keyword evidence="2" id="KW-0812">Transmembrane</keyword>
<evidence type="ECO:0000256" key="1">
    <source>
        <dbReference type="SAM" id="MobiDB-lite"/>
    </source>
</evidence>
<keyword evidence="4" id="KW-1185">Reference proteome</keyword>
<evidence type="ECO:0000256" key="2">
    <source>
        <dbReference type="SAM" id="Phobius"/>
    </source>
</evidence>
<accession>A0A8J7UL98</accession>
<dbReference type="Proteomes" id="UP000666240">
    <property type="component" value="Unassembled WGS sequence"/>
</dbReference>
<sequence length="115" mass="11683">MSVSSRTDDQAEPTATVRGEIDRGETGEKVAGFDPATVPLETDAEAGGAPTHGASQPVPPRSTSLPNANASDHGTAMRPFDDAAKPNKSVVPLMTYAIGVVVALLVIVAVASMLG</sequence>
<evidence type="ECO:0000313" key="3">
    <source>
        <dbReference type="EMBL" id="MBP0440715.1"/>
    </source>
</evidence>